<dbReference type="InterPro" id="IPR029063">
    <property type="entry name" value="SAM-dependent_MTases_sf"/>
</dbReference>
<dbReference type="AlphaFoldDB" id="A0A366MAD2"/>
<keyword evidence="2" id="KW-1185">Reference proteome</keyword>
<gene>
    <name evidence="1" type="ORF">ALNOE001_14860</name>
</gene>
<evidence type="ECO:0008006" key="3">
    <source>
        <dbReference type="Google" id="ProtNLM"/>
    </source>
</evidence>
<protein>
    <recommendedName>
        <fullName evidence="3">Methyltransferase domain-containing protein</fullName>
    </recommendedName>
</protein>
<proteinExistence type="predicted"/>
<reference evidence="1 2" key="1">
    <citation type="submission" date="2018-06" db="EMBL/GenBank/DDBJ databases">
        <title>Genomic insight into two independent archaeal endosymbiosis events.</title>
        <authorList>
            <person name="Lind A.E."/>
            <person name="Lewis W.H."/>
            <person name="Spang A."/>
            <person name="Guy L."/>
            <person name="Embley M.T."/>
            <person name="Ettema T.J.G."/>
        </authorList>
    </citation>
    <scope>NUCLEOTIDE SEQUENCE [LARGE SCALE GENOMIC DNA]</scope>
    <source>
        <strain evidence="1">NOE</strain>
    </source>
</reference>
<accession>A0A366MAD2</accession>
<comment type="caution">
    <text evidence="1">The sequence shown here is derived from an EMBL/GenBank/DDBJ whole genome shotgun (WGS) entry which is preliminary data.</text>
</comment>
<dbReference type="EMBL" id="NIZT01000039">
    <property type="protein sequence ID" value="RBQ22793.1"/>
    <property type="molecule type" value="Genomic_DNA"/>
</dbReference>
<sequence length="133" mass="15667">MERFLKYDRYQHKYQSFAHAEQISFIMRLIAKYNFSNGKRIENVLDIGMDNGVTTLFMLKEGFKNAENFQLYSIEKATEDFFGEDVLKESTPEELKHYHLNRGCTAFDIEKVLKPYTKLDLVFIDGEHISPIL</sequence>
<dbReference type="Proteomes" id="UP000253099">
    <property type="component" value="Unassembled WGS sequence"/>
</dbReference>
<dbReference type="Gene3D" id="3.40.50.150">
    <property type="entry name" value="Vaccinia Virus protein VP39"/>
    <property type="match status" value="1"/>
</dbReference>
<evidence type="ECO:0000313" key="2">
    <source>
        <dbReference type="Proteomes" id="UP000253099"/>
    </source>
</evidence>
<evidence type="ECO:0000313" key="1">
    <source>
        <dbReference type="EMBL" id="RBQ22793.1"/>
    </source>
</evidence>
<organism evidence="1 2">
    <name type="scientific">Candidatus Methanobinarius endosymbioticus</name>
    <dbReference type="NCBI Taxonomy" id="2006182"/>
    <lineage>
        <taxon>Archaea</taxon>
        <taxon>Methanobacteriati</taxon>
        <taxon>Methanobacteriota</taxon>
        <taxon>Methanomada group</taxon>
        <taxon>Methanobacteria</taxon>
        <taxon>Methanobacteriales</taxon>
        <taxon>Methanobacteriaceae</taxon>
        <taxon>Candidatus Methanobinarius</taxon>
    </lineage>
</organism>
<name>A0A366MAD2_9EURY</name>